<organism evidence="2 3">
    <name type="scientific">Austropuccinia psidii MF-1</name>
    <dbReference type="NCBI Taxonomy" id="1389203"/>
    <lineage>
        <taxon>Eukaryota</taxon>
        <taxon>Fungi</taxon>
        <taxon>Dikarya</taxon>
        <taxon>Basidiomycota</taxon>
        <taxon>Pucciniomycotina</taxon>
        <taxon>Pucciniomycetes</taxon>
        <taxon>Pucciniales</taxon>
        <taxon>Sphaerophragmiaceae</taxon>
        <taxon>Austropuccinia</taxon>
    </lineage>
</organism>
<name>A0A9Q3B8Y0_9BASI</name>
<evidence type="ECO:0000313" key="3">
    <source>
        <dbReference type="Proteomes" id="UP000765509"/>
    </source>
</evidence>
<comment type="caution">
    <text evidence="2">The sequence shown here is derived from an EMBL/GenBank/DDBJ whole genome shotgun (WGS) entry which is preliminary data.</text>
</comment>
<feature type="compositionally biased region" description="Acidic residues" evidence="1">
    <location>
        <begin position="624"/>
        <end position="637"/>
    </location>
</feature>
<dbReference type="EMBL" id="AVOT02000069">
    <property type="protein sequence ID" value="MBW0460867.1"/>
    <property type="molecule type" value="Genomic_DNA"/>
</dbReference>
<feature type="compositionally biased region" description="Acidic residues" evidence="1">
    <location>
        <begin position="594"/>
        <end position="616"/>
    </location>
</feature>
<dbReference type="Proteomes" id="UP000765509">
    <property type="component" value="Unassembled WGS sequence"/>
</dbReference>
<sequence length="660" mass="74624">MQRHPDIFRLHPTSGSHGCNDSHINATSFTPLKTTTKVTSPIHPHKLMCNHSDSLTLFDPFIMPTVTSAHCFLQHKSTIPFAFSSRALSPSFFLDTINGPPTDSNPAPGAFDIQNMLMGILKAQETISTTINTMKGDVDKLKSQSELQSPIKGGLKFSQKSPKNKVNLEKLQRSQSEPPALLNSAKKYPKIKSKQSSPKAVLSPKTTPRRDPLQMQTPDFPPDFRGLKDAFYKYIKVLWNIQKQDAIPQPPTQEVLVQFYRKFSNSTEINTALKNCTNVLMLENEDDVQAFAAKQLQPVKLARGVSKLGSSYESYIQGALVRLGFTIWSPNLAQKSDDLYNVACRILAITTFQQIAAAGAYNNHNINLTYIMQTSLLQKAYDHFVHYLIKKRYNQELRVKGSYQAGKVRGVCNKNRSRLRDIRLEYAILKKFPKRYRRIVEEIGAHSEDEGHKTKTKKVHVIKRLPYRSKKANIFLRKLDESMAEYYRHMGIVSHMHVHVQPRVPINSTNAAPPRGLPIDFYSPKCLKGLSRIEQRSIVHSGGVAFLPNAKDSVQPKPHPDEKLSNKQFNKKYHEEVLTEYDIQESEESHSDRDGDEENSIDLEEESAGEDEDSDGLLEPGEYNYEDEEFDESEEEGEVGKDGSKNNDGEGGEDMEGVEE</sequence>
<accession>A0A9Q3B8Y0</accession>
<dbReference type="AlphaFoldDB" id="A0A9Q3B8Y0"/>
<proteinExistence type="predicted"/>
<dbReference type="OrthoDB" id="2517477at2759"/>
<gene>
    <name evidence="2" type="ORF">O181_000582</name>
</gene>
<feature type="compositionally biased region" description="Basic and acidic residues" evidence="1">
    <location>
        <begin position="638"/>
        <end position="648"/>
    </location>
</feature>
<evidence type="ECO:0000256" key="1">
    <source>
        <dbReference type="SAM" id="MobiDB-lite"/>
    </source>
</evidence>
<evidence type="ECO:0000313" key="2">
    <source>
        <dbReference type="EMBL" id="MBW0460867.1"/>
    </source>
</evidence>
<reference evidence="2" key="1">
    <citation type="submission" date="2021-03" db="EMBL/GenBank/DDBJ databases">
        <title>Draft genome sequence of rust myrtle Austropuccinia psidii MF-1, a brazilian biotype.</title>
        <authorList>
            <person name="Quecine M.C."/>
            <person name="Pachon D.M.R."/>
            <person name="Bonatelli M.L."/>
            <person name="Correr F.H."/>
            <person name="Franceschini L.M."/>
            <person name="Leite T.F."/>
            <person name="Margarido G.R.A."/>
            <person name="Almeida C.A."/>
            <person name="Ferrarezi J.A."/>
            <person name="Labate C.A."/>
        </authorList>
    </citation>
    <scope>NUCLEOTIDE SEQUENCE</scope>
    <source>
        <strain evidence="2">MF-1</strain>
    </source>
</reference>
<keyword evidence="3" id="KW-1185">Reference proteome</keyword>
<feature type="region of interest" description="Disordered" evidence="1">
    <location>
        <begin position="144"/>
        <end position="163"/>
    </location>
</feature>
<protein>
    <submittedName>
        <fullName evidence="2">Uncharacterized protein</fullName>
    </submittedName>
</protein>
<feature type="compositionally biased region" description="Acidic residues" evidence="1">
    <location>
        <begin position="650"/>
        <end position="660"/>
    </location>
</feature>
<feature type="region of interest" description="Disordered" evidence="1">
    <location>
        <begin position="548"/>
        <end position="660"/>
    </location>
</feature>
<feature type="region of interest" description="Disordered" evidence="1">
    <location>
        <begin position="169"/>
        <end position="220"/>
    </location>
</feature>